<evidence type="ECO:0000256" key="1">
    <source>
        <dbReference type="SAM" id="Phobius"/>
    </source>
</evidence>
<accession>A0A1F6CTA0</accession>
<proteinExistence type="predicted"/>
<keyword evidence="1" id="KW-0472">Membrane</keyword>
<dbReference type="STRING" id="1798480.A2851_04765"/>
<feature type="transmembrane region" description="Helical" evidence="1">
    <location>
        <begin position="167"/>
        <end position="189"/>
    </location>
</feature>
<reference evidence="2 3" key="1">
    <citation type="journal article" date="2016" name="Nat. Commun.">
        <title>Thousands of microbial genomes shed light on interconnected biogeochemical processes in an aquifer system.</title>
        <authorList>
            <person name="Anantharaman K."/>
            <person name="Brown C.T."/>
            <person name="Hug L.A."/>
            <person name="Sharon I."/>
            <person name="Castelle C.J."/>
            <person name="Probst A.J."/>
            <person name="Thomas B.C."/>
            <person name="Singh A."/>
            <person name="Wilkins M.J."/>
            <person name="Karaoz U."/>
            <person name="Brodie E.L."/>
            <person name="Williams K.H."/>
            <person name="Hubbard S.S."/>
            <person name="Banfield J.F."/>
        </authorList>
    </citation>
    <scope>NUCLEOTIDE SEQUENCE [LARGE SCALE GENOMIC DNA]</scope>
</reference>
<sequence>MAIRHRHFPRNRIPLSETFEAWILFASIALSVWLIKSNALPPLIAHVSQFDVVGSFVEGFFFTSILTTIPAIIAILESARYVPAWELALIGGFGAVCGDLLVFRFVRSKLVEHILGAALHPRLVRLGKAITVSPLWWLGPVFGALVIASPLPDEIGLIMMGLSHIRLWQFVPIAFIANATGIFLMSLVAQGLS</sequence>
<evidence type="ECO:0000313" key="2">
    <source>
        <dbReference type="EMBL" id="OGG52337.1"/>
    </source>
</evidence>
<organism evidence="2 3">
    <name type="scientific">Candidatus Kaiserbacteria bacterium RIFCSPHIGHO2_01_FULL_53_29</name>
    <dbReference type="NCBI Taxonomy" id="1798480"/>
    <lineage>
        <taxon>Bacteria</taxon>
        <taxon>Candidatus Kaiseribacteriota</taxon>
    </lineage>
</organism>
<dbReference type="EMBL" id="MFKT01000029">
    <property type="protein sequence ID" value="OGG52337.1"/>
    <property type="molecule type" value="Genomic_DNA"/>
</dbReference>
<feature type="transmembrane region" description="Helical" evidence="1">
    <location>
        <begin position="21"/>
        <end position="40"/>
    </location>
</feature>
<dbReference type="Proteomes" id="UP000176863">
    <property type="component" value="Unassembled WGS sequence"/>
</dbReference>
<gene>
    <name evidence="2" type="ORF">A2851_04765</name>
</gene>
<evidence type="ECO:0000313" key="3">
    <source>
        <dbReference type="Proteomes" id="UP000176863"/>
    </source>
</evidence>
<feature type="transmembrane region" description="Helical" evidence="1">
    <location>
        <begin position="126"/>
        <end position="147"/>
    </location>
</feature>
<comment type="caution">
    <text evidence="2">The sequence shown here is derived from an EMBL/GenBank/DDBJ whole genome shotgun (WGS) entry which is preliminary data.</text>
</comment>
<dbReference type="AlphaFoldDB" id="A0A1F6CTA0"/>
<name>A0A1F6CTA0_9BACT</name>
<feature type="transmembrane region" description="Helical" evidence="1">
    <location>
        <begin position="52"/>
        <end position="75"/>
    </location>
</feature>
<protein>
    <submittedName>
        <fullName evidence="2">Uncharacterized protein</fullName>
    </submittedName>
</protein>
<keyword evidence="1" id="KW-0812">Transmembrane</keyword>
<keyword evidence="1" id="KW-1133">Transmembrane helix</keyword>
<feature type="transmembrane region" description="Helical" evidence="1">
    <location>
        <begin position="87"/>
        <end position="106"/>
    </location>
</feature>